<keyword evidence="1" id="KW-0285">Flavoprotein</keyword>
<dbReference type="InterPro" id="IPR016169">
    <property type="entry name" value="FAD-bd_PCMH_sub2"/>
</dbReference>
<dbReference type="OrthoDB" id="9811261at2"/>
<dbReference type="InterPro" id="IPR016166">
    <property type="entry name" value="FAD-bd_PCMH"/>
</dbReference>
<gene>
    <name evidence="4" type="ORF">SAMN05444272_3294</name>
</gene>
<dbReference type="PANTHER" id="PTHR11748:SF119">
    <property type="entry name" value="D-2-HYDROXYGLUTARATE DEHYDROGENASE"/>
    <property type="match status" value="1"/>
</dbReference>
<evidence type="ECO:0000313" key="4">
    <source>
        <dbReference type="EMBL" id="SHM86739.1"/>
    </source>
</evidence>
<dbReference type="AlphaFoldDB" id="A0A1M7M8Y0"/>
<dbReference type="GO" id="GO:0008720">
    <property type="term" value="F:D-lactate dehydrogenase (NAD+) activity"/>
    <property type="evidence" value="ECO:0007669"/>
    <property type="project" value="TreeGrafter"/>
</dbReference>
<keyword evidence="5" id="KW-1185">Reference proteome</keyword>
<dbReference type="GO" id="GO:0004458">
    <property type="term" value="F:D-lactate dehydrogenase (cytochrome) activity"/>
    <property type="evidence" value="ECO:0007669"/>
    <property type="project" value="TreeGrafter"/>
</dbReference>
<dbReference type="STRING" id="735517.SAMN05444272_3294"/>
<evidence type="ECO:0000313" key="5">
    <source>
        <dbReference type="Proteomes" id="UP000186002"/>
    </source>
</evidence>
<dbReference type="SUPFAM" id="SSF56176">
    <property type="entry name" value="FAD-binding/transporter-associated domain-like"/>
    <property type="match status" value="1"/>
</dbReference>
<protein>
    <submittedName>
        <fullName evidence="4">FAD/FMN-containing dehydrogenase</fullName>
    </submittedName>
</protein>
<proteinExistence type="predicted"/>
<dbReference type="InterPro" id="IPR016164">
    <property type="entry name" value="FAD-linked_Oxase-like_C"/>
</dbReference>
<reference evidence="4 5" key="1">
    <citation type="submission" date="2016-11" db="EMBL/GenBank/DDBJ databases">
        <authorList>
            <person name="Jaros S."/>
            <person name="Januszkiewicz K."/>
            <person name="Wedrychowicz H."/>
        </authorList>
    </citation>
    <scope>NUCLEOTIDE SEQUENCE [LARGE SCALE GENOMIC DNA]</scope>
    <source>
        <strain evidence="4 5">DSM 22153</strain>
    </source>
</reference>
<dbReference type="GO" id="GO:0071949">
    <property type="term" value="F:FAD binding"/>
    <property type="evidence" value="ECO:0007669"/>
    <property type="project" value="InterPro"/>
</dbReference>
<organism evidence="4 5">
    <name type="scientific">Roseibium suaedae</name>
    <dbReference type="NCBI Taxonomy" id="735517"/>
    <lineage>
        <taxon>Bacteria</taxon>
        <taxon>Pseudomonadati</taxon>
        <taxon>Pseudomonadota</taxon>
        <taxon>Alphaproteobacteria</taxon>
        <taxon>Hyphomicrobiales</taxon>
        <taxon>Stappiaceae</taxon>
        <taxon>Roseibium</taxon>
    </lineage>
</organism>
<dbReference type="PROSITE" id="PS51387">
    <property type="entry name" value="FAD_PCMH"/>
    <property type="match status" value="1"/>
</dbReference>
<dbReference type="Pfam" id="PF01565">
    <property type="entry name" value="FAD_binding_4"/>
    <property type="match status" value="1"/>
</dbReference>
<accession>A0A1M7M8Y0</accession>
<dbReference type="RefSeq" id="WP_073014443.1">
    <property type="nucleotide sequence ID" value="NZ_FRBW01000004.1"/>
</dbReference>
<feature type="domain" description="FAD-binding PCMH-type" evidence="3">
    <location>
        <begin position="42"/>
        <end position="214"/>
    </location>
</feature>
<evidence type="ECO:0000259" key="3">
    <source>
        <dbReference type="PROSITE" id="PS51387"/>
    </source>
</evidence>
<dbReference type="Gene3D" id="3.30.465.10">
    <property type="match status" value="1"/>
</dbReference>
<keyword evidence="2" id="KW-0274">FAD</keyword>
<dbReference type="PANTHER" id="PTHR11748">
    <property type="entry name" value="D-LACTATE DEHYDROGENASE"/>
    <property type="match status" value="1"/>
</dbReference>
<name>A0A1M7M8Y0_9HYPH</name>
<dbReference type="GO" id="GO:1903457">
    <property type="term" value="P:lactate catabolic process"/>
    <property type="evidence" value="ECO:0007669"/>
    <property type="project" value="TreeGrafter"/>
</dbReference>
<dbReference type="SUPFAM" id="SSF55103">
    <property type="entry name" value="FAD-linked oxidases, C-terminal domain"/>
    <property type="match status" value="1"/>
</dbReference>
<evidence type="ECO:0000256" key="2">
    <source>
        <dbReference type="ARBA" id="ARBA00022827"/>
    </source>
</evidence>
<sequence>MSLTSQLEIDLKDLELASDPATLKLKSRDFFWFSPVLKRELESCRADLVVRPKTIADVMQVAAAAAKSRSIVTVRGGGTGNYGQAVPLEGGLVIDMAGLDRVVNVAPGVGTFEAGATMLEIDKALAPKGWELRFYPSTRKQATIGGFVAGGAAGAGSCTWGQLADPGAVLAVEVVTIEEEPKLIRLDGPDVLKVLHAYGINGIIVSVTVPLAPAHPWAERIVAFPDFKKAAAFGQAFTEADGIAKKLVSVFDQRIPPKLGRVGKLVPEGKAAAIIMVSEPQAGAMAHLAAQFDGEVVFERGAQDAQAAAFEGHGTYGPLYEYTWNHTTLHALKRDPAVTYLQLRFPPETNLEVAERVAAEFGDEVLLHLEFQRRFGRVTCSALPLVQYSSDERLNEVMARIEELGAQVSNPHTYVLNNAGWKRVDAPQPEFKRIADPYGLMNPGKLAV</sequence>
<dbReference type="EMBL" id="FRBW01000004">
    <property type="protein sequence ID" value="SHM86739.1"/>
    <property type="molecule type" value="Genomic_DNA"/>
</dbReference>
<dbReference type="Proteomes" id="UP000186002">
    <property type="component" value="Unassembled WGS sequence"/>
</dbReference>
<dbReference type="InterPro" id="IPR006094">
    <property type="entry name" value="Oxid_FAD_bind_N"/>
</dbReference>
<evidence type="ECO:0000256" key="1">
    <source>
        <dbReference type="ARBA" id="ARBA00022630"/>
    </source>
</evidence>
<dbReference type="InterPro" id="IPR036318">
    <property type="entry name" value="FAD-bd_PCMH-like_sf"/>
</dbReference>